<gene>
    <name evidence="2" type="ORF">QNM18_12550</name>
</gene>
<dbReference type="InterPro" id="IPR000801">
    <property type="entry name" value="Esterase-like"/>
</dbReference>
<proteinExistence type="predicted"/>
<feature type="signal peptide" evidence="1">
    <location>
        <begin position="1"/>
        <end position="19"/>
    </location>
</feature>
<keyword evidence="3" id="KW-1185">Reference proteome</keyword>
<keyword evidence="1" id="KW-0732">Signal</keyword>
<name>A0ABT7ELH4_9GAMM</name>
<dbReference type="PANTHER" id="PTHR48098">
    <property type="entry name" value="ENTEROCHELIN ESTERASE-RELATED"/>
    <property type="match status" value="1"/>
</dbReference>
<dbReference type="PANTHER" id="PTHR48098:SF6">
    <property type="entry name" value="FERRI-BACILLIBACTIN ESTERASE BESA"/>
    <property type="match status" value="1"/>
</dbReference>
<keyword evidence="2" id="KW-0378">Hydrolase</keyword>
<dbReference type="GO" id="GO:0016787">
    <property type="term" value="F:hydrolase activity"/>
    <property type="evidence" value="ECO:0007669"/>
    <property type="project" value="UniProtKB-KW"/>
</dbReference>
<dbReference type="InterPro" id="IPR029058">
    <property type="entry name" value="AB_hydrolase_fold"/>
</dbReference>
<evidence type="ECO:0000313" key="3">
    <source>
        <dbReference type="Proteomes" id="UP001231915"/>
    </source>
</evidence>
<organism evidence="2 3">
    <name type="scientific">Pseudoalteromonas obscura</name>
    <dbReference type="NCBI Taxonomy" id="3048491"/>
    <lineage>
        <taxon>Bacteria</taxon>
        <taxon>Pseudomonadati</taxon>
        <taxon>Pseudomonadota</taxon>
        <taxon>Gammaproteobacteria</taxon>
        <taxon>Alteromonadales</taxon>
        <taxon>Pseudoalteromonadaceae</taxon>
        <taxon>Pseudoalteromonas</taxon>
    </lineage>
</organism>
<dbReference type="Gene3D" id="3.40.50.1820">
    <property type="entry name" value="alpha/beta hydrolase"/>
    <property type="match status" value="1"/>
</dbReference>
<protein>
    <submittedName>
        <fullName evidence="2">Alpha/beta hydrolase-fold protein</fullName>
    </submittedName>
</protein>
<feature type="chain" id="PRO_5046312834" evidence="1">
    <location>
        <begin position="20"/>
        <end position="285"/>
    </location>
</feature>
<dbReference type="InterPro" id="IPR050583">
    <property type="entry name" value="Mycobacterial_A85_antigen"/>
</dbReference>
<evidence type="ECO:0000313" key="2">
    <source>
        <dbReference type="EMBL" id="MDK2595881.1"/>
    </source>
</evidence>
<dbReference type="Proteomes" id="UP001231915">
    <property type="component" value="Unassembled WGS sequence"/>
</dbReference>
<sequence>MYRFFILSLLFFYQHLAWANLDATSKLPAFSLPNSSVYEIKSEKLGRTYPVFVAVPKGYSKTAKTKYPVVIVNDGPYAFPLAVSSLSVPMSAGVLEKVILVGIGFSKGDNMMHSRIRDYTPSIDANWSAFKPGQAQQYLSFIESELLPFIEARYSIDQDKRTLVGHSAGGLFASYVLLNKPDLFESYVVLSGAFFWDKRLMFKQERQYAKNHDDLAARVYFAVGTHETSKRYPFQWLEDQTEFVKQLSDRRYANLNIKQDVIEEGLHETTFPIGFMRAMQWLYSR</sequence>
<reference evidence="2 3" key="1">
    <citation type="submission" date="2023-05" db="EMBL/GenBank/DDBJ databases">
        <title>Pseudoalteromonas ardens sp. nov., Pseudoalteromonas obscura sp. nov., and Pseudoalteromonas umbrosa sp. nov., isolated from the coral Montipora capitata.</title>
        <authorList>
            <person name="Thomas E.M."/>
            <person name="Smith E.M."/>
            <person name="Papke E."/>
            <person name="Shlafstein M.D."/>
            <person name="Oline D.K."/>
            <person name="Videau P."/>
            <person name="Saw J.H."/>
            <person name="Strangman W.K."/>
            <person name="Ushijima B."/>
        </authorList>
    </citation>
    <scope>NUCLEOTIDE SEQUENCE [LARGE SCALE GENOMIC DNA]</scope>
    <source>
        <strain evidence="2 3">P94</strain>
    </source>
</reference>
<dbReference type="SUPFAM" id="SSF53474">
    <property type="entry name" value="alpha/beta-Hydrolases"/>
    <property type="match status" value="1"/>
</dbReference>
<dbReference type="EMBL" id="JASJUT010000004">
    <property type="protein sequence ID" value="MDK2595881.1"/>
    <property type="molecule type" value="Genomic_DNA"/>
</dbReference>
<evidence type="ECO:0000256" key="1">
    <source>
        <dbReference type="SAM" id="SignalP"/>
    </source>
</evidence>
<comment type="caution">
    <text evidence="2">The sequence shown here is derived from an EMBL/GenBank/DDBJ whole genome shotgun (WGS) entry which is preliminary data.</text>
</comment>
<accession>A0ABT7ELH4</accession>
<dbReference type="RefSeq" id="WP_284137420.1">
    <property type="nucleotide sequence ID" value="NZ_JASJUT010000004.1"/>
</dbReference>
<dbReference type="Pfam" id="PF00756">
    <property type="entry name" value="Esterase"/>
    <property type="match status" value="1"/>
</dbReference>